<dbReference type="EMBL" id="CP061038">
    <property type="protein sequence ID" value="QNQ10322.1"/>
    <property type="molecule type" value="Genomic_DNA"/>
</dbReference>
<evidence type="ECO:0000256" key="1">
    <source>
        <dbReference type="PROSITE-ProRule" id="PRU01360"/>
    </source>
</evidence>
<keyword evidence="1" id="KW-0812">Transmembrane</keyword>
<dbReference type="SUPFAM" id="SSF56935">
    <property type="entry name" value="Porins"/>
    <property type="match status" value="1"/>
</dbReference>
<keyword evidence="1" id="KW-0472">Membrane</keyword>
<evidence type="ECO:0000313" key="4">
    <source>
        <dbReference type="Proteomes" id="UP000516148"/>
    </source>
</evidence>
<keyword evidence="4" id="KW-1185">Reference proteome</keyword>
<comment type="subcellular location">
    <subcellularLocation>
        <location evidence="1">Cell outer membrane</location>
        <topology evidence="1">Multi-pass membrane protein</topology>
    </subcellularLocation>
</comment>
<comment type="similarity">
    <text evidence="1">Belongs to the TonB-dependent receptor family.</text>
</comment>
<proteinExistence type="inferred from homology"/>
<feature type="domain" description="TonB-dependent receptor plug" evidence="2">
    <location>
        <begin position="32"/>
        <end position="134"/>
    </location>
</feature>
<reference evidence="3 4" key="1">
    <citation type="submission" date="2020-09" db="EMBL/GenBank/DDBJ databases">
        <title>Sphingomonas sp., a new species isolated from pork steak.</title>
        <authorList>
            <person name="Heidler von Heilborn D."/>
        </authorList>
    </citation>
    <scope>NUCLEOTIDE SEQUENCE [LARGE SCALE GENOMIC DNA]</scope>
    <source>
        <strain evidence="4">S8-3T</strain>
    </source>
</reference>
<dbReference type="RefSeq" id="WP_187762622.1">
    <property type="nucleotide sequence ID" value="NZ_CP061038.1"/>
</dbReference>
<dbReference type="GO" id="GO:0009279">
    <property type="term" value="C:cell outer membrane"/>
    <property type="evidence" value="ECO:0007669"/>
    <property type="project" value="UniProtKB-SubCell"/>
</dbReference>
<evidence type="ECO:0000313" key="3">
    <source>
        <dbReference type="EMBL" id="QNQ10322.1"/>
    </source>
</evidence>
<dbReference type="KEGG" id="spap:H3Z74_03535"/>
<dbReference type="InterPro" id="IPR039426">
    <property type="entry name" value="TonB-dep_rcpt-like"/>
</dbReference>
<dbReference type="AlphaFoldDB" id="A0A7H0LKW9"/>
<organism evidence="3 4">
    <name type="scientific">Sphingomonas alpina</name>
    <dbReference type="NCBI Taxonomy" id="653931"/>
    <lineage>
        <taxon>Bacteria</taxon>
        <taxon>Pseudomonadati</taxon>
        <taxon>Pseudomonadota</taxon>
        <taxon>Alphaproteobacteria</taxon>
        <taxon>Sphingomonadales</taxon>
        <taxon>Sphingomonadaceae</taxon>
        <taxon>Sphingomonas</taxon>
    </lineage>
</organism>
<gene>
    <name evidence="3" type="ORF">H3Z74_03535</name>
</gene>
<dbReference type="Pfam" id="PF07715">
    <property type="entry name" value="Plug"/>
    <property type="match status" value="1"/>
</dbReference>
<dbReference type="InterPro" id="IPR012910">
    <property type="entry name" value="Plug_dom"/>
</dbReference>
<dbReference type="PROSITE" id="PS52016">
    <property type="entry name" value="TONB_DEPENDENT_REC_3"/>
    <property type="match status" value="1"/>
</dbReference>
<keyword evidence="1" id="KW-1134">Transmembrane beta strand</keyword>
<sequence>MPADTPAPAPDDSDIIVIGRASHRIGAARSASEGVIGGEDLRIRPLLRTSELAEAVPGLIAVQHSGGGKAAQYLIRGYNLDHGTDFSIAIDTMPFNLRSQAHGQGYLDLNGLIPETIDRIEYRKGPYRAADGDFSAVAAASLRTLDRFERPFASVTAGSYGYRRIAAGGIGRTRAGNAAARRRIAGE</sequence>
<keyword evidence="3" id="KW-0675">Receptor</keyword>
<keyword evidence="1" id="KW-0813">Transport</keyword>
<evidence type="ECO:0000259" key="2">
    <source>
        <dbReference type="Pfam" id="PF07715"/>
    </source>
</evidence>
<keyword evidence="1" id="KW-0998">Cell outer membrane</keyword>
<dbReference type="InterPro" id="IPR037066">
    <property type="entry name" value="Plug_dom_sf"/>
</dbReference>
<dbReference type="Gene3D" id="2.170.130.10">
    <property type="entry name" value="TonB-dependent receptor, plug domain"/>
    <property type="match status" value="1"/>
</dbReference>
<name>A0A7H0LKW9_9SPHN</name>
<dbReference type="Proteomes" id="UP000516148">
    <property type="component" value="Chromosome"/>
</dbReference>
<protein>
    <submittedName>
        <fullName evidence="3">TonB-dependent receptor plug domain-containing protein</fullName>
    </submittedName>
</protein>
<accession>A0A7H0LKW9</accession>